<evidence type="ECO:0000313" key="1">
    <source>
        <dbReference type="EMBL" id="VDL91998.1"/>
    </source>
</evidence>
<sequence length="149" mass="17764">MQASVWNRHGIHLKTKLKMYKVVVLTTLLYGAETWTIYSNQARKLNHFHLSCLRRILKLRWQDRIQDTEFLERTGILSMHAMLRQVQLRWSGHLVIIAYERLPKRIFYGDVVTGARIKRGKIRRYKDTLKKSLKRLQINLPRIDRPGGE</sequence>
<gene>
    <name evidence="1" type="ORF">SSLN_LOCUS5613</name>
</gene>
<name>A0A183SN15_SCHSO</name>
<reference evidence="1 2" key="2">
    <citation type="submission" date="2018-11" db="EMBL/GenBank/DDBJ databases">
        <authorList>
            <consortium name="Pathogen Informatics"/>
        </authorList>
    </citation>
    <scope>NUCLEOTIDE SEQUENCE [LARGE SCALE GENOMIC DNA]</scope>
    <source>
        <strain evidence="1 2">NST_G2</strain>
    </source>
</reference>
<evidence type="ECO:0000313" key="2">
    <source>
        <dbReference type="Proteomes" id="UP000275846"/>
    </source>
</evidence>
<dbReference type="AlphaFoldDB" id="A0A183SN15"/>
<dbReference type="EMBL" id="UYSU01033323">
    <property type="protein sequence ID" value="VDL91998.1"/>
    <property type="molecule type" value="Genomic_DNA"/>
</dbReference>
<dbReference type="PANTHER" id="PTHR47027:SF26">
    <property type="entry name" value="REVERSE TRANSCRIPTASE DOMAIN-CONTAINING PROTEIN"/>
    <property type="match status" value="1"/>
</dbReference>
<reference evidence="3" key="1">
    <citation type="submission" date="2016-06" db="UniProtKB">
        <authorList>
            <consortium name="WormBaseParasite"/>
        </authorList>
    </citation>
    <scope>IDENTIFICATION</scope>
</reference>
<proteinExistence type="predicted"/>
<evidence type="ECO:0000313" key="3">
    <source>
        <dbReference type="WBParaSite" id="SSLN_0000579201-mRNA-1"/>
    </source>
</evidence>
<keyword evidence="2" id="KW-1185">Reference proteome</keyword>
<dbReference type="OrthoDB" id="410404at2759"/>
<accession>A0A183SN15</accession>
<organism evidence="3">
    <name type="scientific">Schistocephalus solidus</name>
    <name type="common">Tapeworm</name>
    <dbReference type="NCBI Taxonomy" id="70667"/>
    <lineage>
        <taxon>Eukaryota</taxon>
        <taxon>Metazoa</taxon>
        <taxon>Spiralia</taxon>
        <taxon>Lophotrochozoa</taxon>
        <taxon>Platyhelminthes</taxon>
        <taxon>Cestoda</taxon>
        <taxon>Eucestoda</taxon>
        <taxon>Diphyllobothriidea</taxon>
        <taxon>Diphyllobothriidae</taxon>
        <taxon>Schistocephalus</taxon>
    </lineage>
</organism>
<dbReference type="WBParaSite" id="SSLN_0000579201-mRNA-1">
    <property type="protein sequence ID" value="SSLN_0000579201-mRNA-1"/>
    <property type="gene ID" value="SSLN_0000579201"/>
</dbReference>
<protein>
    <submittedName>
        <fullName evidence="1 3">Uncharacterized protein</fullName>
    </submittedName>
</protein>
<dbReference type="PANTHER" id="PTHR47027">
    <property type="entry name" value="REVERSE TRANSCRIPTASE DOMAIN-CONTAINING PROTEIN"/>
    <property type="match status" value="1"/>
</dbReference>
<dbReference type="Proteomes" id="UP000275846">
    <property type="component" value="Unassembled WGS sequence"/>
</dbReference>